<organism evidence="2 3">
    <name type="scientific">Sphingobacterium griseoflavum</name>
    <dbReference type="NCBI Taxonomy" id="1474952"/>
    <lineage>
        <taxon>Bacteria</taxon>
        <taxon>Pseudomonadati</taxon>
        <taxon>Bacteroidota</taxon>
        <taxon>Sphingobacteriia</taxon>
        <taxon>Sphingobacteriales</taxon>
        <taxon>Sphingobacteriaceae</taxon>
        <taxon>Sphingobacterium</taxon>
    </lineage>
</organism>
<keyword evidence="1" id="KW-0472">Membrane</keyword>
<dbReference type="EMBL" id="BNAF01000013">
    <property type="protein sequence ID" value="GHE45558.1"/>
    <property type="molecule type" value="Genomic_DNA"/>
</dbReference>
<protein>
    <submittedName>
        <fullName evidence="2">Uncharacterized protein</fullName>
    </submittedName>
</protein>
<name>A0ABQ3I0F3_9SPHI</name>
<evidence type="ECO:0000256" key="1">
    <source>
        <dbReference type="SAM" id="Phobius"/>
    </source>
</evidence>
<comment type="caution">
    <text evidence="2">The sequence shown here is derived from an EMBL/GenBank/DDBJ whole genome shotgun (WGS) entry which is preliminary data.</text>
</comment>
<feature type="transmembrane region" description="Helical" evidence="1">
    <location>
        <begin position="25"/>
        <end position="46"/>
    </location>
</feature>
<keyword evidence="3" id="KW-1185">Reference proteome</keyword>
<keyword evidence="1" id="KW-0812">Transmembrane</keyword>
<keyword evidence="1" id="KW-1133">Transmembrane helix</keyword>
<accession>A0ABQ3I0F3</accession>
<dbReference type="Proteomes" id="UP000620550">
    <property type="component" value="Unassembled WGS sequence"/>
</dbReference>
<sequence>MAAFLIGNYQEKLCFFEFIMKKKRIAIAAIIVIAFTNLPVISTVLMEKIDKDRFRYANNDASFTYIQEFDILRGWISEWTVRGFIEDQSPKQEDTEVFRLYRINPFYFWRWRYYILVSRKFRYKSWREIEPNRALFVSDNMWQHF</sequence>
<evidence type="ECO:0000313" key="2">
    <source>
        <dbReference type="EMBL" id="GHE45558.1"/>
    </source>
</evidence>
<reference evidence="3" key="1">
    <citation type="journal article" date="2019" name="Int. J. Syst. Evol. Microbiol.">
        <title>The Global Catalogue of Microorganisms (GCM) 10K type strain sequencing project: providing services to taxonomists for standard genome sequencing and annotation.</title>
        <authorList>
            <consortium name="The Broad Institute Genomics Platform"/>
            <consortium name="The Broad Institute Genome Sequencing Center for Infectious Disease"/>
            <person name="Wu L."/>
            <person name="Ma J."/>
        </authorList>
    </citation>
    <scope>NUCLEOTIDE SEQUENCE [LARGE SCALE GENOMIC DNA]</scope>
    <source>
        <strain evidence="3">CGMCC 1.12966</strain>
    </source>
</reference>
<gene>
    <name evidence="2" type="ORF">GCM10017764_30990</name>
</gene>
<proteinExistence type="predicted"/>
<evidence type="ECO:0000313" key="3">
    <source>
        <dbReference type="Proteomes" id="UP000620550"/>
    </source>
</evidence>